<dbReference type="AlphaFoldDB" id="A0A8J3ZCF7"/>
<dbReference type="Proteomes" id="UP000612585">
    <property type="component" value="Unassembled WGS sequence"/>
</dbReference>
<organism evidence="1 2">
    <name type="scientific">Virgisporangium aurantiacum</name>
    <dbReference type="NCBI Taxonomy" id="175570"/>
    <lineage>
        <taxon>Bacteria</taxon>
        <taxon>Bacillati</taxon>
        <taxon>Actinomycetota</taxon>
        <taxon>Actinomycetes</taxon>
        <taxon>Micromonosporales</taxon>
        <taxon>Micromonosporaceae</taxon>
        <taxon>Virgisporangium</taxon>
    </lineage>
</organism>
<accession>A0A8J3ZCF7</accession>
<dbReference type="RefSeq" id="WP_204004360.1">
    <property type="nucleotide sequence ID" value="NZ_BOPG01000051.1"/>
</dbReference>
<keyword evidence="2" id="KW-1185">Reference proteome</keyword>
<protein>
    <submittedName>
        <fullName evidence="1">Uncharacterized protein</fullName>
    </submittedName>
</protein>
<evidence type="ECO:0000313" key="2">
    <source>
        <dbReference type="Proteomes" id="UP000612585"/>
    </source>
</evidence>
<dbReference type="EMBL" id="BOPG01000051">
    <property type="protein sequence ID" value="GIJ60288.1"/>
    <property type="molecule type" value="Genomic_DNA"/>
</dbReference>
<name>A0A8J3ZCF7_9ACTN</name>
<proteinExistence type="predicted"/>
<reference evidence="1" key="1">
    <citation type="submission" date="2021-01" db="EMBL/GenBank/DDBJ databases">
        <title>Whole genome shotgun sequence of Virgisporangium aurantiacum NBRC 16421.</title>
        <authorList>
            <person name="Komaki H."/>
            <person name="Tamura T."/>
        </authorList>
    </citation>
    <scope>NUCLEOTIDE SEQUENCE</scope>
    <source>
        <strain evidence="1">NBRC 16421</strain>
    </source>
</reference>
<comment type="caution">
    <text evidence="1">The sequence shown here is derived from an EMBL/GenBank/DDBJ whole genome shotgun (WGS) entry which is preliminary data.</text>
</comment>
<sequence>MDGQLEQALRDGWASACQLYQHLQNGGDLTVMPPGAVRLEPDELPYAEAVLGYARYYGMSVTYERSSMFLLGSATFVAAGLAANAIANSSAKSRAAAQAATQWRDHAHVRTILTNKRFLCDYGGRWLSFWHEGIVEFQGDMAQLLFVLRYQVGDPMMLHGPAAPWFAVSVAHLVYGPSGLQLPALAALARSVAEAKAAVRDRRIISGGIVPGSRSDGPPALPPA</sequence>
<gene>
    <name evidence="1" type="ORF">Vau01_078040</name>
</gene>
<evidence type="ECO:0000313" key="1">
    <source>
        <dbReference type="EMBL" id="GIJ60288.1"/>
    </source>
</evidence>